<dbReference type="SUPFAM" id="SSF47413">
    <property type="entry name" value="lambda repressor-like DNA-binding domains"/>
    <property type="match status" value="1"/>
</dbReference>
<keyword evidence="6" id="KW-1185">Reference proteome</keyword>
<evidence type="ECO:0000256" key="1">
    <source>
        <dbReference type="ARBA" id="ARBA00023015"/>
    </source>
</evidence>
<dbReference type="PANTHER" id="PTHR30146:SF155">
    <property type="entry name" value="ALANINE RACEMASE"/>
    <property type="match status" value="1"/>
</dbReference>
<dbReference type="CDD" id="cd06267">
    <property type="entry name" value="PBP1_LacI_sugar_binding-like"/>
    <property type="match status" value="1"/>
</dbReference>
<organism evidence="5 6">
    <name type="scientific">Bifidobacterium aquikefiri</name>
    <dbReference type="NCBI Taxonomy" id="1653207"/>
    <lineage>
        <taxon>Bacteria</taxon>
        <taxon>Bacillati</taxon>
        <taxon>Actinomycetota</taxon>
        <taxon>Actinomycetes</taxon>
        <taxon>Bifidobacteriales</taxon>
        <taxon>Bifidobacteriaceae</taxon>
        <taxon>Bifidobacterium</taxon>
    </lineage>
</organism>
<dbReference type="Gene3D" id="1.10.260.40">
    <property type="entry name" value="lambda repressor-like DNA-binding domains"/>
    <property type="match status" value="1"/>
</dbReference>
<accession>A0A261G9G7</accession>
<dbReference type="InterPro" id="IPR046335">
    <property type="entry name" value="LacI/GalR-like_sensor"/>
</dbReference>
<dbReference type="GeneID" id="98295395"/>
<evidence type="ECO:0000313" key="6">
    <source>
        <dbReference type="Proteomes" id="UP000216451"/>
    </source>
</evidence>
<feature type="domain" description="HTH lacI-type" evidence="4">
    <location>
        <begin position="4"/>
        <end position="58"/>
    </location>
</feature>
<comment type="caution">
    <text evidence="5">The sequence shown here is derived from an EMBL/GenBank/DDBJ whole genome shotgun (WGS) entry which is preliminary data.</text>
</comment>
<dbReference type="Pfam" id="PF00356">
    <property type="entry name" value="LacI"/>
    <property type="match status" value="1"/>
</dbReference>
<dbReference type="PROSITE" id="PS50932">
    <property type="entry name" value="HTH_LACI_2"/>
    <property type="match status" value="1"/>
</dbReference>
<dbReference type="CDD" id="cd01392">
    <property type="entry name" value="HTH_LacI"/>
    <property type="match status" value="1"/>
</dbReference>
<dbReference type="GO" id="GO:0003700">
    <property type="term" value="F:DNA-binding transcription factor activity"/>
    <property type="evidence" value="ECO:0007669"/>
    <property type="project" value="TreeGrafter"/>
</dbReference>
<evidence type="ECO:0000259" key="4">
    <source>
        <dbReference type="PROSITE" id="PS50932"/>
    </source>
</evidence>
<dbReference type="Gene3D" id="3.40.50.2300">
    <property type="match status" value="2"/>
</dbReference>
<evidence type="ECO:0000313" key="5">
    <source>
        <dbReference type="EMBL" id="OZG67636.1"/>
    </source>
</evidence>
<dbReference type="SUPFAM" id="SSF53822">
    <property type="entry name" value="Periplasmic binding protein-like I"/>
    <property type="match status" value="1"/>
</dbReference>
<dbReference type="SMART" id="SM00354">
    <property type="entry name" value="HTH_LACI"/>
    <property type="match status" value="1"/>
</dbReference>
<dbReference type="InterPro" id="IPR010982">
    <property type="entry name" value="Lambda_DNA-bd_dom_sf"/>
</dbReference>
<dbReference type="InterPro" id="IPR000843">
    <property type="entry name" value="HTH_LacI"/>
</dbReference>
<dbReference type="OrthoDB" id="4268837at2"/>
<dbReference type="EMBL" id="MWXA01000004">
    <property type="protein sequence ID" value="OZG67636.1"/>
    <property type="molecule type" value="Genomic_DNA"/>
</dbReference>
<reference evidence="5 6" key="1">
    <citation type="journal article" date="2017" name="BMC Genomics">
        <title>Comparative genomic and phylogenomic analyses of the Bifidobacteriaceae family.</title>
        <authorList>
            <person name="Lugli G.A."/>
            <person name="Milani C."/>
            <person name="Turroni F."/>
            <person name="Duranti S."/>
            <person name="Mancabelli L."/>
            <person name="Mangifesta M."/>
            <person name="Ferrario C."/>
            <person name="Modesto M."/>
            <person name="Mattarelli P."/>
            <person name="Jiri K."/>
            <person name="van Sinderen D."/>
            <person name="Ventura M."/>
        </authorList>
    </citation>
    <scope>NUCLEOTIDE SEQUENCE [LARGE SCALE GENOMIC DNA]</scope>
    <source>
        <strain evidence="5 6">LMG 28769</strain>
    </source>
</reference>
<keyword evidence="3" id="KW-0804">Transcription</keyword>
<dbReference type="InterPro" id="IPR028082">
    <property type="entry name" value="Peripla_BP_I"/>
</dbReference>
<proteinExistence type="predicted"/>
<dbReference type="PANTHER" id="PTHR30146">
    <property type="entry name" value="LACI-RELATED TRANSCRIPTIONAL REPRESSOR"/>
    <property type="match status" value="1"/>
</dbReference>
<keyword evidence="2" id="KW-0238">DNA-binding</keyword>
<evidence type="ECO:0000256" key="3">
    <source>
        <dbReference type="ARBA" id="ARBA00023163"/>
    </source>
</evidence>
<dbReference type="RefSeq" id="WP_094692863.1">
    <property type="nucleotide sequence ID" value="NZ_JBDNSG010000026.1"/>
</dbReference>
<dbReference type="AlphaFoldDB" id="A0A261G9G7"/>
<protein>
    <submittedName>
        <fullName evidence="5">LacI family transcriptional regulator</fullName>
    </submittedName>
</protein>
<gene>
    <name evidence="5" type="ORF">BAQU_0728</name>
</gene>
<keyword evidence="1" id="KW-0805">Transcription regulation</keyword>
<sequence>MDKPTIADVARLAGVTKGTVSHVYNGHRPISAATKKKVISAALSLDWSPNYNAQALAVQRANAVGIVLARDPSVLASDTFFPIFLSGVETVLAKHGVALVLQVVNGHEMECEAYRTMAQGRVDGVIVLDLSRNDYRIPLLKKLQLNAVLADSCNSSKDRGFSNVWVDDRAPIKILISHLLELGHRRIAHVSGPMQYVHSYERAQCYIETMGSGELLRTGDFTANSGVECTKDLLSSSNPPTAIIYSNDVMATAGLSYAQSQGFKIPEDLAVAGFDDDPISEHLNPPLTSVYTNAFKRGQITADRLLAEINGALPESVETEPSRIRFRASTGDR</sequence>
<dbReference type="Pfam" id="PF13377">
    <property type="entry name" value="Peripla_BP_3"/>
    <property type="match status" value="1"/>
</dbReference>
<dbReference type="Proteomes" id="UP000216451">
    <property type="component" value="Unassembled WGS sequence"/>
</dbReference>
<name>A0A261G9G7_9BIFI</name>
<evidence type="ECO:0000256" key="2">
    <source>
        <dbReference type="ARBA" id="ARBA00023125"/>
    </source>
</evidence>
<dbReference type="GO" id="GO:0000976">
    <property type="term" value="F:transcription cis-regulatory region binding"/>
    <property type="evidence" value="ECO:0007669"/>
    <property type="project" value="TreeGrafter"/>
</dbReference>